<dbReference type="GeneID" id="127740716"/>
<dbReference type="AlphaFoldDB" id="A0A9C6T662"/>
<protein>
    <submittedName>
        <fullName evidence="3">Uncharacterized protein LOC127740716 isoform X1</fullName>
    </submittedName>
</protein>
<name>A0A9C6T662_ARADU</name>
<evidence type="ECO:0000313" key="2">
    <source>
        <dbReference type="Proteomes" id="UP000515211"/>
    </source>
</evidence>
<keyword evidence="2" id="KW-1185">Reference proteome</keyword>
<evidence type="ECO:0000313" key="3">
    <source>
        <dbReference type="RefSeq" id="XP_052108277.1"/>
    </source>
</evidence>
<feature type="domain" description="Putative plant transposon protein" evidence="1">
    <location>
        <begin position="23"/>
        <end position="190"/>
    </location>
</feature>
<accession>A0A9C6T662</accession>
<dbReference type="InterPro" id="IPR046796">
    <property type="entry name" value="Transposase_32_dom"/>
</dbReference>
<gene>
    <name evidence="3" type="primary">LOC127740716</name>
</gene>
<proteinExistence type="predicted"/>
<dbReference type="RefSeq" id="XP_052108277.1">
    <property type="nucleotide sequence ID" value="XM_052252317.1"/>
</dbReference>
<organism evidence="2 3">
    <name type="scientific">Arachis duranensis</name>
    <name type="common">Wild peanut</name>
    <dbReference type="NCBI Taxonomy" id="130453"/>
    <lineage>
        <taxon>Eukaryota</taxon>
        <taxon>Viridiplantae</taxon>
        <taxon>Streptophyta</taxon>
        <taxon>Embryophyta</taxon>
        <taxon>Tracheophyta</taxon>
        <taxon>Spermatophyta</taxon>
        <taxon>Magnoliopsida</taxon>
        <taxon>eudicotyledons</taxon>
        <taxon>Gunneridae</taxon>
        <taxon>Pentapetalae</taxon>
        <taxon>rosids</taxon>
        <taxon>fabids</taxon>
        <taxon>Fabales</taxon>
        <taxon>Fabaceae</taxon>
        <taxon>Papilionoideae</taxon>
        <taxon>50 kb inversion clade</taxon>
        <taxon>dalbergioids sensu lato</taxon>
        <taxon>Dalbergieae</taxon>
        <taxon>Pterocarpus clade</taxon>
        <taxon>Arachis</taxon>
    </lineage>
</organism>
<reference evidence="2" key="1">
    <citation type="journal article" date="2016" name="Nat. Genet.">
        <title>The genome sequences of Arachis duranensis and Arachis ipaensis, the diploid ancestors of cultivated peanut.</title>
        <authorList>
            <person name="Bertioli D.J."/>
            <person name="Cannon S.B."/>
            <person name="Froenicke L."/>
            <person name="Huang G."/>
            <person name="Farmer A.D."/>
            <person name="Cannon E.K."/>
            <person name="Liu X."/>
            <person name="Gao D."/>
            <person name="Clevenger J."/>
            <person name="Dash S."/>
            <person name="Ren L."/>
            <person name="Moretzsohn M.C."/>
            <person name="Shirasawa K."/>
            <person name="Huang W."/>
            <person name="Vidigal B."/>
            <person name="Abernathy B."/>
            <person name="Chu Y."/>
            <person name="Niederhuth C.E."/>
            <person name="Umale P."/>
            <person name="Araujo A.C."/>
            <person name="Kozik A."/>
            <person name="Kim K.D."/>
            <person name="Burow M.D."/>
            <person name="Varshney R.K."/>
            <person name="Wang X."/>
            <person name="Zhang X."/>
            <person name="Barkley N."/>
            <person name="Guimaraes P.M."/>
            <person name="Isobe S."/>
            <person name="Guo B."/>
            <person name="Liao B."/>
            <person name="Stalker H.T."/>
            <person name="Schmitz R.J."/>
            <person name="Scheffler B.E."/>
            <person name="Leal-Bertioli S.C."/>
            <person name="Xun X."/>
            <person name="Jackson S.A."/>
            <person name="Michelmore R."/>
            <person name="Ozias-Akins P."/>
        </authorList>
    </citation>
    <scope>NUCLEOTIDE SEQUENCE [LARGE SCALE GENOMIC DNA]</scope>
    <source>
        <strain evidence="2">cv. V14167</strain>
    </source>
</reference>
<dbReference type="Pfam" id="PF20167">
    <property type="entry name" value="Transposase_32"/>
    <property type="match status" value="1"/>
</dbReference>
<dbReference type="Proteomes" id="UP000515211">
    <property type="component" value="Chromosome 7"/>
</dbReference>
<dbReference type="KEGG" id="adu:127740716"/>
<evidence type="ECO:0000259" key="1">
    <source>
        <dbReference type="Pfam" id="PF20167"/>
    </source>
</evidence>
<sequence length="213" mass="24658">MRTKFLMDSIFTMEVHRIRSVEINEHQVKEFYGNLLKRDAPTVFLRGVKPLEALLQILHIPPARDAYPHIVKDLTSGKLSLDMVLKKIGLPEARWEYSRGRNTVSLSIACSDVHPEVRIWQQIIADYILPSTHATHNRVRVAVLLWAILEGKRIFVLPLIRDSMWKVKQQQKYNISFPSMITRLATYSGVERRPTDRTSVLHQQAVIVTVQRV</sequence>
<reference evidence="3" key="2">
    <citation type="submission" date="2025-08" db="UniProtKB">
        <authorList>
            <consortium name="RefSeq"/>
        </authorList>
    </citation>
    <scope>IDENTIFICATION</scope>
    <source>
        <tissue evidence="3">Whole plant</tissue>
    </source>
</reference>